<organism evidence="3 4">
    <name type="scientific">Halalkalibacter kiskunsagensis</name>
    <dbReference type="NCBI Taxonomy" id="1548599"/>
    <lineage>
        <taxon>Bacteria</taxon>
        <taxon>Bacillati</taxon>
        <taxon>Bacillota</taxon>
        <taxon>Bacilli</taxon>
        <taxon>Bacillales</taxon>
        <taxon>Bacillaceae</taxon>
        <taxon>Halalkalibacter</taxon>
    </lineage>
</organism>
<accession>A0ABV6KG35</accession>
<dbReference type="Gene3D" id="3.30.1450.10">
    <property type="match status" value="1"/>
</dbReference>
<evidence type="ECO:0000256" key="2">
    <source>
        <dbReference type="SAM" id="Phobius"/>
    </source>
</evidence>
<evidence type="ECO:0000313" key="4">
    <source>
        <dbReference type="Proteomes" id="UP001589838"/>
    </source>
</evidence>
<evidence type="ECO:0000313" key="3">
    <source>
        <dbReference type="EMBL" id="MFC0471895.1"/>
    </source>
</evidence>
<keyword evidence="2" id="KW-0472">Membrane</keyword>
<gene>
    <name evidence="3" type="ORF">ACFFHM_15675</name>
</gene>
<comment type="caution">
    <text evidence="3">The sequence shown here is derived from an EMBL/GenBank/DDBJ whole genome shotgun (WGS) entry which is preliminary data.</text>
</comment>
<keyword evidence="2" id="KW-1133">Transmembrane helix</keyword>
<dbReference type="Proteomes" id="UP001589838">
    <property type="component" value="Unassembled WGS sequence"/>
</dbReference>
<keyword evidence="2" id="KW-0812">Transmembrane</keyword>
<proteinExistence type="predicted"/>
<dbReference type="EMBL" id="JBHLUX010000037">
    <property type="protein sequence ID" value="MFC0471895.1"/>
    <property type="molecule type" value="Genomic_DNA"/>
</dbReference>
<keyword evidence="1" id="KW-0732">Signal</keyword>
<sequence>MEEKRADRNNKKDIEFGAIFTLIGVFIFIVIVSFVYFSKEEETTVTTVQRIISFNGEDYEKLYAQLEEGMTIEEAKGLFNGEPDTVGDEYWEDGVKYQTFWWHGDDDSNIGCDFVDDVCDYKNGWSVEGGRKKE</sequence>
<reference evidence="3 4" key="1">
    <citation type="submission" date="2024-09" db="EMBL/GenBank/DDBJ databases">
        <authorList>
            <person name="Sun Q."/>
            <person name="Mori K."/>
        </authorList>
    </citation>
    <scope>NUCLEOTIDE SEQUENCE [LARGE SCALE GENOMIC DNA]</scope>
    <source>
        <strain evidence="3 4">NCAIM B.02610</strain>
    </source>
</reference>
<dbReference type="InterPro" id="IPR037873">
    <property type="entry name" value="BamE-like"/>
</dbReference>
<evidence type="ECO:0000256" key="1">
    <source>
        <dbReference type="ARBA" id="ARBA00022729"/>
    </source>
</evidence>
<name>A0ABV6KG35_9BACI</name>
<evidence type="ECO:0008006" key="5">
    <source>
        <dbReference type="Google" id="ProtNLM"/>
    </source>
</evidence>
<keyword evidence="4" id="KW-1185">Reference proteome</keyword>
<protein>
    <recommendedName>
        <fullName evidence="5">Type II secretion system protein GspG C-terminal domain-containing protein</fullName>
    </recommendedName>
</protein>
<feature type="transmembrane region" description="Helical" evidence="2">
    <location>
        <begin position="16"/>
        <end position="37"/>
    </location>
</feature>
<dbReference type="RefSeq" id="WP_335961738.1">
    <property type="nucleotide sequence ID" value="NZ_JAXBLX010000020.1"/>
</dbReference>